<keyword evidence="2" id="KW-0521">NADP</keyword>
<dbReference type="EMBL" id="KV878693">
    <property type="protein sequence ID" value="OJJ67716.1"/>
    <property type="molecule type" value="Genomic_DNA"/>
</dbReference>
<organism evidence="5 6">
    <name type="scientific">Aspergillus brasiliensis (strain CBS 101740 / IMI 381727 / IBT 21946)</name>
    <dbReference type="NCBI Taxonomy" id="767769"/>
    <lineage>
        <taxon>Eukaryota</taxon>
        <taxon>Fungi</taxon>
        <taxon>Dikarya</taxon>
        <taxon>Ascomycota</taxon>
        <taxon>Pezizomycotina</taxon>
        <taxon>Eurotiomycetes</taxon>
        <taxon>Eurotiomycetidae</taxon>
        <taxon>Eurotiales</taxon>
        <taxon>Aspergillaceae</taxon>
        <taxon>Aspergillus</taxon>
        <taxon>Aspergillus subgen. Circumdati</taxon>
    </lineage>
</organism>
<dbReference type="SUPFAM" id="SSF51735">
    <property type="entry name" value="NAD(P)-binding Rossmann-fold domains"/>
    <property type="match status" value="1"/>
</dbReference>
<evidence type="ECO:0000256" key="2">
    <source>
        <dbReference type="ARBA" id="ARBA00022857"/>
    </source>
</evidence>
<proteinExistence type="inferred from homology"/>
<dbReference type="RefSeq" id="XP_067474965.1">
    <property type="nucleotide sequence ID" value="XM_067620071.1"/>
</dbReference>
<dbReference type="Gene3D" id="3.40.50.720">
    <property type="entry name" value="NAD(P)-binding Rossmann-like Domain"/>
    <property type="match status" value="1"/>
</dbReference>
<comment type="similarity">
    <text evidence="1">Belongs to the NmrA-type oxidoreductase family.</text>
</comment>
<dbReference type="GeneID" id="93572559"/>
<dbReference type="InterPro" id="IPR051164">
    <property type="entry name" value="NmrA-like_oxidored"/>
</dbReference>
<dbReference type="InterPro" id="IPR036291">
    <property type="entry name" value="NAD(P)-bd_dom_sf"/>
</dbReference>
<evidence type="ECO:0000313" key="5">
    <source>
        <dbReference type="EMBL" id="OJJ67716.1"/>
    </source>
</evidence>
<dbReference type="InterPro" id="IPR008030">
    <property type="entry name" value="NmrA-like"/>
</dbReference>
<protein>
    <recommendedName>
        <fullName evidence="4">NmrA-like domain-containing protein</fullName>
    </recommendedName>
</protein>
<dbReference type="GO" id="GO:0016491">
    <property type="term" value="F:oxidoreductase activity"/>
    <property type="evidence" value="ECO:0007669"/>
    <property type="project" value="UniProtKB-KW"/>
</dbReference>
<dbReference type="PANTHER" id="PTHR42748:SF30">
    <property type="entry name" value="NMRA-LIKE DOMAIN-CONTAINING PROTEIN"/>
    <property type="match status" value="1"/>
</dbReference>
<dbReference type="OrthoDB" id="3358371at2759"/>
<evidence type="ECO:0000256" key="1">
    <source>
        <dbReference type="ARBA" id="ARBA00006328"/>
    </source>
</evidence>
<dbReference type="VEuPathDB" id="FungiDB:ASPBRDRAFT_186344"/>
<feature type="domain" description="NmrA-like" evidence="4">
    <location>
        <begin position="4"/>
        <end position="308"/>
    </location>
</feature>
<keyword evidence="6" id="KW-1185">Reference proteome</keyword>
<reference evidence="6" key="1">
    <citation type="journal article" date="2017" name="Genome Biol.">
        <title>Comparative genomics reveals high biological diversity and specific adaptations in the industrially and medically important fungal genus Aspergillus.</title>
        <authorList>
            <person name="de Vries R.P."/>
            <person name="Riley R."/>
            <person name="Wiebenga A."/>
            <person name="Aguilar-Osorio G."/>
            <person name="Amillis S."/>
            <person name="Uchima C.A."/>
            <person name="Anderluh G."/>
            <person name="Asadollahi M."/>
            <person name="Askin M."/>
            <person name="Barry K."/>
            <person name="Battaglia E."/>
            <person name="Bayram O."/>
            <person name="Benocci T."/>
            <person name="Braus-Stromeyer S.A."/>
            <person name="Caldana C."/>
            <person name="Canovas D."/>
            <person name="Cerqueira G.C."/>
            <person name="Chen F."/>
            <person name="Chen W."/>
            <person name="Choi C."/>
            <person name="Clum A."/>
            <person name="Dos Santos R.A."/>
            <person name="Damasio A.R."/>
            <person name="Diallinas G."/>
            <person name="Emri T."/>
            <person name="Fekete E."/>
            <person name="Flipphi M."/>
            <person name="Freyberg S."/>
            <person name="Gallo A."/>
            <person name="Gournas C."/>
            <person name="Habgood R."/>
            <person name="Hainaut M."/>
            <person name="Harispe M.L."/>
            <person name="Henrissat B."/>
            <person name="Hilden K.S."/>
            <person name="Hope R."/>
            <person name="Hossain A."/>
            <person name="Karabika E."/>
            <person name="Karaffa L."/>
            <person name="Karanyi Z."/>
            <person name="Krasevec N."/>
            <person name="Kuo A."/>
            <person name="Kusch H."/>
            <person name="LaButti K."/>
            <person name="Lagendijk E.L."/>
            <person name="Lapidus A."/>
            <person name="Levasseur A."/>
            <person name="Lindquist E."/>
            <person name="Lipzen A."/>
            <person name="Logrieco A.F."/>
            <person name="MacCabe A."/>
            <person name="Maekelae M.R."/>
            <person name="Malavazi I."/>
            <person name="Melin P."/>
            <person name="Meyer V."/>
            <person name="Mielnichuk N."/>
            <person name="Miskei M."/>
            <person name="Molnar A.P."/>
            <person name="Mule G."/>
            <person name="Ngan C.Y."/>
            <person name="Orejas M."/>
            <person name="Orosz E."/>
            <person name="Ouedraogo J.P."/>
            <person name="Overkamp K.M."/>
            <person name="Park H.-S."/>
            <person name="Perrone G."/>
            <person name="Piumi F."/>
            <person name="Punt P.J."/>
            <person name="Ram A.F."/>
            <person name="Ramon A."/>
            <person name="Rauscher S."/>
            <person name="Record E."/>
            <person name="Riano-Pachon D.M."/>
            <person name="Robert V."/>
            <person name="Roehrig J."/>
            <person name="Ruller R."/>
            <person name="Salamov A."/>
            <person name="Salih N.S."/>
            <person name="Samson R.A."/>
            <person name="Sandor E."/>
            <person name="Sanguinetti M."/>
            <person name="Schuetze T."/>
            <person name="Sepcic K."/>
            <person name="Shelest E."/>
            <person name="Sherlock G."/>
            <person name="Sophianopoulou V."/>
            <person name="Squina F.M."/>
            <person name="Sun H."/>
            <person name="Susca A."/>
            <person name="Todd R.B."/>
            <person name="Tsang A."/>
            <person name="Unkles S.E."/>
            <person name="van de Wiele N."/>
            <person name="van Rossen-Uffink D."/>
            <person name="Oliveira J.V."/>
            <person name="Vesth T.C."/>
            <person name="Visser J."/>
            <person name="Yu J.-H."/>
            <person name="Zhou M."/>
            <person name="Andersen M.R."/>
            <person name="Archer D.B."/>
            <person name="Baker S.E."/>
            <person name="Benoit I."/>
            <person name="Brakhage A.A."/>
            <person name="Braus G.H."/>
            <person name="Fischer R."/>
            <person name="Frisvad J.C."/>
            <person name="Goldman G.H."/>
            <person name="Houbraken J."/>
            <person name="Oakley B."/>
            <person name="Pocsi I."/>
            <person name="Scazzocchio C."/>
            <person name="Seiboth B."/>
            <person name="vanKuyk P.A."/>
            <person name="Wortman J."/>
            <person name="Dyer P.S."/>
            <person name="Grigoriev I.V."/>
        </authorList>
    </citation>
    <scope>NUCLEOTIDE SEQUENCE [LARGE SCALE GENOMIC DNA]</scope>
    <source>
        <strain evidence="6">CBS 101740 / IMI 381727 / IBT 21946</strain>
    </source>
</reference>
<evidence type="ECO:0000256" key="3">
    <source>
        <dbReference type="ARBA" id="ARBA00023002"/>
    </source>
</evidence>
<keyword evidence="3" id="KW-0560">Oxidoreductase</keyword>
<name>A0A1L9U7Q2_ASPBC</name>
<dbReference type="Pfam" id="PF05368">
    <property type="entry name" value="NmrA"/>
    <property type="match status" value="1"/>
</dbReference>
<dbReference type="PANTHER" id="PTHR42748">
    <property type="entry name" value="NITROGEN METABOLITE REPRESSION PROTEIN NMRA FAMILY MEMBER"/>
    <property type="match status" value="1"/>
</dbReference>
<accession>A0A1L9U7Q2</accession>
<dbReference type="GO" id="GO:0005634">
    <property type="term" value="C:nucleus"/>
    <property type="evidence" value="ECO:0007669"/>
    <property type="project" value="TreeGrafter"/>
</dbReference>
<dbReference type="AlphaFoldDB" id="A0A1L9U7Q2"/>
<dbReference type="CDD" id="cd05251">
    <property type="entry name" value="NmrA_like_SDR_a"/>
    <property type="match status" value="1"/>
</dbReference>
<dbReference type="STRING" id="767769.A0A1L9U7Q2"/>
<dbReference type="Gene3D" id="3.90.25.10">
    <property type="entry name" value="UDP-galactose 4-epimerase, domain 1"/>
    <property type="match status" value="1"/>
</dbReference>
<evidence type="ECO:0000259" key="4">
    <source>
        <dbReference type="Pfam" id="PF05368"/>
    </source>
</evidence>
<dbReference type="Proteomes" id="UP000184499">
    <property type="component" value="Unassembled WGS sequence"/>
</dbReference>
<dbReference type="OMA" id="PWIAAEE"/>
<sequence length="332" mass="35953">MASKKLIVILGATGNQGGSVADTFLREPEWHVRAVTRNPLSPKAQALAARGADVVKADLDDPSSLTSAFEDAHVIFAVSDFWGLYGDPANHAKAAAAGQPANVWAANHETQQLKDIIDAAAKVRSLERFVLSSLSDATKWSGGKYSHVYHFDSKAKAEAYGRENQPELWAKTSIFQAGYFLSNFVSNPITQPRKNASGVAQFVGGLDPDVELPFIAAEEDTGPIVRALVLDSAAKRVIGYRGLITLRGLIETFSQVTGVKAEAVVLPKGESVVPFPPELQQELDDNWAYWKEFGYDGGDPTIVTPQDLEQAPKLNSVADYIKKQDWSKVLGS</sequence>
<gene>
    <name evidence="5" type="ORF">ASPBRDRAFT_186344</name>
</gene>
<evidence type="ECO:0000313" key="6">
    <source>
        <dbReference type="Proteomes" id="UP000184499"/>
    </source>
</evidence>